<dbReference type="Proteomes" id="UP000186383">
    <property type="component" value="Unassembled WGS sequence"/>
</dbReference>
<name>A0A0G0DAZ6_9BACT</name>
<organism evidence="2 3">
    <name type="scientific">Candidatus Nomurabacteria bacterium GW2011_GWA1_35_8</name>
    <dbReference type="NCBI Taxonomy" id="1618727"/>
    <lineage>
        <taxon>Bacteria</taxon>
        <taxon>Candidatus Nomuraibacteriota</taxon>
    </lineage>
</organism>
<feature type="transmembrane region" description="Helical" evidence="1">
    <location>
        <begin position="170"/>
        <end position="193"/>
    </location>
</feature>
<proteinExistence type="predicted"/>
<dbReference type="EMBL" id="LBQW01000007">
    <property type="protein sequence ID" value="KKP85801.1"/>
    <property type="molecule type" value="Genomic_DNA"/>
</dbReference>
<evidence type="ECO:0000313" key="3">
    <source>
        <dbReference type="Proteomes" id="UP000186383"/>
    </source>
</evidence>
<evidence type="ECO:0000313" key="2">
    <source>
        <dbReference type="EMBL" id="KKP85801.1"/>
    </source>
</evidence>
<reference evidence="2 3" key="1">
    <citation type="journal article" date="2015" name="Nature">
        <title>rRNA introns, odd ribosomes, and small enigmatic genomes across a large radiation of phyla.</title>
        <authorList>
            <person name="Brown C.T."/>
            <person name="Hug L.A."/>
            <person name="Thomas B.C."/>
            <person name="Sharon I."/>
            <person name="Castelle C.J."/>
            <person name="Singh A."/>
            <person name="Wilkins M.J."/>
            <person name="Williams K.H."/>
            <person name="Banfield J.F."/>
        </authorList>
    </citation>
    <scope>NUCLEOTIDE SEQUENCE [LARGE SCALE GENOMIC DNA]</scope>
</reference>
<accession>A0A0G0DAZ6</accession>
<gene>
    <name evidence="2" type="ORF">UR88_C0007G0025</name>
</gene>
<evidence type="ECO:0000256" key="1">
    <source>
        <dbReference type="SAM" id="Phobius"/>
    </source>
</evidence>
<protein>
    <submittedName>
        <fullName evidence="2">Uncharacterized protein</fullName>
    </submittedName>
</protein>
<keyword evidence="1" id="KW-0812">Transmembrane</keyword>
<keyword evidence="1" id="KW-0472">Membrane</keyword>
<dbReference type="AlphaFoldDB" id="A0A0G0DAZ6"/>
<keyword evidence="1" id="KW-1133">Transmembrane helix</keyword>
<sequence length="197" mass="21768">MKSKSTIVVALLLGLLLVQGSFALATSVNKMSLTNLVGYPGKTIKAEIALEGTDIGERSGFWYTHYKKIEGDNDRMDITSWITVEPKDFTIKQEETKTFTVKVKVPRNAELGLWGATSKEAGKEGHSNERRTYIIFKDAPAGGNVYSGLLIPVSIEVTKSPNLLEPIINFVIQNIIIIVLSIIILVLVARPLLKRKK</sequence>
<comment type="caution">
    <text evidence="2">The sequence shown here is derived from an EMBL/GenBank/DDBJ whole genome shotgun (WGS) entry which is preliminary data.</text>
</comment>